<comment type="cofactor">
    <cofactor evidence="11">
        <name>Mg(2+)</name>
        <dbReference type="ChEBI" id="CHEBI:18420"/>
    </cofactor>
    <cofactor evidence="11">
        <name>Mn(2+)</name>
        <dbReference type="ChEBI" id="CHEBI:29035"/>
    </cofactor>
    <text evidence="11">Magnesium. Can also use manganese.</text>
</comment>
<evidence type="ECO:0000256" key="10">
    <source>
        <dbReference type="PIRNR" id="PIRNR006268"/>
    </source>
</evidence>
<dbReference type="PIRSF" id="PIRSF006268">
    <property type="entry name" value="ApbE"/>
    <property type="match status" value="1"/>
</dbReference>
<organism evidence="12 13">
    <name type="scientific">candidate division WOR-3 bacterium 4484_18</name>
    <dbReference type="NCBI Taxonomy" id="2020626"/>
    <lineage>
        <taxon>Bacteria</taxon>
        <taxon>Bacteria division WOR-3</taxon>
    </lineage>
</organism>
<keyword evidence="6 10" id="KW-0274">FAD</keyword>
<proteinExistence type="inferred from homology"/>
<feature type="binding site" evidence="11">
    <location>
        <position position="161"/>
    </location>
    <ligand>
        <name>Mg(2+)</name>
        <dbReference type="ChEBI" id="CHEBI:18420"/>
    </ligand>
</feature>
<feature type="binding site" evidence="11">
    <location>
        <position position="267"/>
    </location>
    <ligand>
        <name>Mg(2+)</name>
        <dbReference type="ChEBI" id="CHEBI:18420"/>
    </ligand>
</feature>
<accession>A0A257LWU7</accession>
<evidence type="ECO:0000256" key="8">
    <source>
        <dbReference type="ARBA" id="ARBA00031306"/>
    </source>
</evidence>
<evidence type="ECO:0000313" key="13">
    <source>
        <dbReference type="Proteomes" id="UP000216312"/>
    </source>
</evidence>
<dbReference type="Proteomes" id="UP000216312">
    <property type="component" value="Unassembled WGS sequence"/>
</dbReference>
<feature type="binding site" evidence="11">
    <location>
        <position position="271"/>
    </location>
    <ligand>
        <name>Mg(2+)</name>
        <dbReference type="ChEBI" id="CHEBI:18420"/>
    </ligand>
</feature>
<dbReference type="PANTHER" id="PTHR30040">
    <property type="entry name" value="THIAMINE BIOSYNTHESIS LIPOPROTEIN APBE"/>
    <property type="match status" value="1"/>
</dbReference>
<keyword evidence="5 10" id="KW-0479">Metal-binding</keyword>
<name>A0A257LWU7_UNCW3</name>
<evidence type="ECO:0000256" key="6">
    <source>
        <dbReference type="ARBA" id="ARBA00022827"/>
    </source>
</evidence>
<evidence type="ECO:0000256" key="4">
    <source>
        <dbReference type="ARBA" id="ARBA00022679"/>
    </source>
</evidence>
<dbReference type="EMBL" id="NMUJ01000014">
    <property type="protein sequence ID" value="OYV03231.1"/>
    <property type="molecule type" value="Genomic_DNA"/>
</dbReference>
<keyword evidence="3 10" id="KW-0285">Flavoprotein</keyword>
<dbReference type="EC" id="2.7.1.180" evidence="1 10"/>
<comment type="catalytic activity">
    <reaction evidence="9 10">
        <text>L-threonyl-[protein] + FAD = FMN-L-threonyl-[protein] + AMP + H(+)</text>
        <dbReference type="Rhea" id="RHEA:36847"/>
        <dbReference type="Rhea" id="RHEA-COMP:11060"/>
        <dbReference type="Rhea" id="RHEA-COMP:11061"/>
        <dbReference type="ChEBI" id="CHEBI:15378"/>
        <dbReference type="ChEBI" id="CHEBI:30013"/>
        <dbReference type="ChEBI" id="CHEBI:57692"/>
        <dbReference type="ChEBI" id="CHEBI:74257"/>
        <dbReference type="ChEBI" id="CHEBI:456215"/>
        <dbReference type="EC" id="2.7.1.180"/>
    </reaction>
</comment>
<evidence type="ECO:0000256" key="2">
    <source>
        <dbReference type="ARBA" id="ARBA00016337"/>
    </source>
</evidence>
<evidence type="ECO:0000256" key="7">
    <source>
        <dbReference type="ARBA" id="ARBA00022842"/>
    </source>
</evidence>
<dbReference type="AlphaFoldDB" id="A0A257LWU7"/>
<dbReference type="PANTHER" id="PTHR30040:SF2">
    <property type="entry name" value="FAD:PROTEIN FMN TRANSFERASE"/>
    <property type="match status" value="1"/>
</dbReference>
<reference evidence="13" key="1">
    <citation type="submission" date="2017-07" db="EMBL/GenBank/DDBJ databases">
        <title>Novel pathways for hydrocarbon cycling and metabolic interdependencies in hydrothermal sediment communities.</title>
        <authorList>
            <person name="Dombrowski N."/>
            <person name="Seitz K."/>
            <person name="Teske A."/>
            <person name="Baker B."/>
        </authorList>
    </citation>
    <scope>NUCLEOTIDE SEQUENCE [LARGE SCALE GENOMIC DNA]</scope>
</reference>
<evidence type="ECO:0000313" key="12">
    <source>
        <dbReference type="EMBL" id="OYV03231.1"/>
    </source>
</evidence>
<evidence type="ECO:0000256" key="9">
    <source>
        <dbReference type="ARBA" id="ARBA00048540"/>
    </source>
</evidence>
<evidence type="ECO:0000256" key="3">
    <source>
        <dbReference type="ARBA" id="ARBA00022630"/>
    </source>
</evidence>
<evidence type="ECO:0000256" key="11">
    <source>
        <dbReference type="PIRSR" id="PIRSR006268-2"/>
    </source>
</evidence>
<dbReference type="SUPFAM" id="SSF143631">
    <property type="entry name" value="ApbE-like"/>
    <property type="match status" value="1"/>
</dbReference>
<comment type="similarity">
    <text evidence="10">Belongs to the ApbE family.</text>
</comment>
<protein>
    <recommendedName>
        <fullName evidence="2 10">FAD:protein FMN transferase</fullName>
        <ecNumber evidence="1 10">2.7.1.180</ecNumber>
    </recommendedName>
    <alternativeName>
        <fullName evidence="8 10">Flavin transferase</fullName>
    </alternativeName>
</protein>
<keyword evidence="7 10" id="KW-0460">Magnesium</keyword>
<dbReference type="Gene3D" id="3.10.520.10">
    <property type="entry name" value="ApbE-like domains"/>
    <property type="match status" value="1"/>
</dbReference>
<gene>
    <name evidence="12" type="ORF">CGW93_01775</name>
</gene>
<evidence type="ECO:0000256" key="1">
    <source>
        <dbReference type="ARBA" id="ARBA00011955"/>
    </source>
</evidence>
<comment type="caution">
    <text evidence="12">The sequence shown here is derived from an EMBL/GenBank/DDBJ whole genome shotgun (WGS) entry which is preliminary data.</text>
</comment>
<keyword evidence="4 10" id="KW-0808">Transferase</keyword>
<dbReference type="GO" id="GO:0046872">
    <property type="term" value="F:metal ion binding"/>
    <property type="evidence" value="ECO:0007669"/>
    <property type="project" value="UniProtKB-UniRule"/>
</dbReference>
<sequence length="308" mass="34759">MRRYIYSGLFVAILILLYFVRAKEFERSAFYMDTLWEVKIISHVYPKHAFNRVFAVIAHIDSIANVFGNGELAKINSGHRMQVSSALREMLEVGIKMGKLSNGAFDVTIYPVMKCWHFFNDRYVPTDSEISAALQKVDYRKIGFRHDTLILPEGYGIDLGGLAKGYAVESAIKVLKDMGVRKALVNGGGEIGVIGSWKIGIRHPREQDETIDTFTLVNAYVATSGDYERYFVKDGKYYHHILDPKTGLPAMELVSVTVIDTSGVWADAIATAVFVLGQEKGKKLLQQLGITHYWIYTREEFQNPEATK</sequence>
<dbReference type="InterPro" id="IPR003374">
    <property type="entry name" value="ApbE-like_sf"/>
</dbReference>
<dbReference type="Pfam" id="PF02424">
    <property type="entry name" value="ApbE"/>
    <property type="match status" value="1"/>
</dbReference>
<dbReference type="GO" id="GO:0016740">
    <property type="term" value="F:transferase activity"/>
    <property type="evidence" value="ECO:0007669"/>
    <property type="project" value="UniProtKB-UniRule"/>
</dbReference>
<evidence type="ECO:0000256" key="5">
    <source>
        <dbReference type="ARBA" id="ARBA00022723"/>
    </source>
</evidence>
<dbReference type="InterPro" id="IPR024932">
    <property type="entry name" value="ApbE"/>
</dbReference>